<reference evidence="1" key="2">
    <citation type="submission" date="2018-03" db="EMBL/GenBank/DDBJ databases">
        <title>The Triticum urartu genome reveals the dynamic nature of wheat genome evolution.</title>
        <authorList>
            <person name="Ling H."/>
            <person name="Ma B."/>
            <person name="Shi X."/>
            <person name="Liu H."/>
            <person name="Dong L."/>
            <person name="Sun H."/>
            <person name="Cao Y."/>
            <person name="Gao Q."/>
            <person name="Zheng S."/>
            <person name="Li Y."/>
            <person name="Yu Y."/>
            <person name="Du H."/>
            <person name="Qi M."/>
            <person name="Li Y."/>
            <person name="Yu H."/>
            <person name="Cui Y."/>
            <person name="Wang N."/>
            <person name="Chen C."/>
            <person name="Wu H."/>
            <person name="Zhao Y."/>
            <person name="Zhang J."/>
            <person name="Li Y."/>
            <person name="Zhou W."/>
            <person name="Zhang B."/>
            <person name="Hu W."/>
            <person name="Eijk M."/>
            <person name="Tang J."/>
            <person name="Witsenboer H."/>
            <person name="Zhao S."/>
            <person name="Li Z."/>
            <person name="Zhang A."/>
            <person name="Wang D."/>
            <person name="Liang C."/>
        </authorList>
    </citation>
    <scope>NUCLEOTIDE SEQUENCE [LARGE SCALE GENOMIC DNA]</scope>
    <source>
        <strain evidence="1">cv. G1812</strain>
    </source>
</reference>
<dbReference type="EnsemblPlants" id="TuG1812G0700004961.01.T01">
    <property type="protein sequence ID" value="TuG1812G0700004961.01.T01"/>
    <property type="gene ID" value="TuG1812G0700004961.01"/>
</dbReference>
<proteinExistence type="predicted"/>
<accession>A0A8R7R455</accession>
<dbReference type="Proteomes" id="UP000015106">
    <property type="component" value="Chromosome 7"/>
</dbReference>
<dbReference type="Gramene" id="TuG1812G0700004961.01.T02">
    <property type="protein sequence ID" value="TuG1812G0700004961.01.T02"/>
    <property type="gene ID" value="TuG1812G0700004961.01"/>
</dbReference>
<dbReference type="EnsemblPlants" id="TuG1812G0700004961.01.T03">
    <property type="protein sequence ID" value="TuG1812G0700004961.01.T03"/>
    <property type="gene ID" value="TuG1812G0700004961.01"/>
</dbReference>
<protein>
    <submittedName>
        <fullName evidence="1">Uncharacterized protein</fullName>
    </submittedName>
</protein>
<dbReference type="Gramene" id="TuG1812G0700004961.01.T04">
    <property type="protein sequence ID" value="TuG1812G0700004961.01.T04"/>
    <property type="gene ID" value="TuG1812G0700004961.01"/>
</dbReference>
<dbReference type="EnsemblPlants" id="TuG1812G0700004961.01.T04">
    <property type="protein sequence ID" value="TuG1812G0700004961.01.T04"/>
    <property type="gene ID" value="TuG1812G0700004961.01"/>
</dbReference>
<dbReference type="EnsemblPlants" id="TuG1812G0700004961.01.T02">
    <property type="protein sequence ID" value="TuG1812G0700004961.01.T02"/>
    <property type="gene ID" value="TuG1812G0700004961.01"/>
</dbReference>
<dbReference type="Gramene" id="TuG1812G0700004961.01.T05">
    <property type="protein sequence ID" value="TuG1812G0700004961.01.T05"/>
    <property type="gene ID" value="TuG1812G0700004961.01"/>
</dbReference>
<reference evidence="1" key="3">
    <citation type="submission" date="2022-06" db="UniProtKB">
        <authorList>
            <consortium name="EnsemblPlants"/>
        </authorList>
    </citation>
    <scope>IDENTIFICATION</scope>
</reference>
<evidence type="ECO:0000313" key="2">
    <source>
        <dbReference type="Proteomes" id="UP000015106"/>
    </source>
</evidence>
<sequence>ALVDVPGGDPVHPLSARLLLSWVPALPAQPLLLRLLLPASLLLVESWTRSASGAGGSGWSQVRAPSPSFPYTGIKQPAAWRCRPGSGGRWTRSWSWARRSSRSTTPASSSSSDVATLLSFLFPFPGLRVLMRKILLFAMGPGRWQALTCVRRCNSHTSTLPTHAIISGAKMIWCLQRSLLLHFLREKPSQAIWMHLHSTDST</sequence>
<dbReference type="EnsemblPlants" id="TuG1812G0700004961.01.T05">
    <property type="protein sequence ID" value="TuG1812G0700004961.01.T05"/>
    <property type="gene ID" value="TuG1812G0700004961.01"/>
</dbReference>
<dbReference type="Gramene" id="TuG1812G0700004961.01.T03">
    <property type="protein sequence ID" value="TuG1812G0700004961.01.T03"/>
    <property type="gene ID" value="TuG1812G0700004961.01"/>
</dbReference>
<organism evidence="1 2">
    <name type="scientific">Triticum urartu</name>
    <name type="common">Red wild einkorn</name>
    <name type="synonym">Crithodium urartu</name>
    <dbReference type="NCBI Taxonomy" id="4572"/>
    <lineage>
        <taxon>Eukaryota</taxon>
        <taxon>Viridiplantae</taxon>
        <taxon>Streptophyta</taxon>
        <taxon>Embryophyta</taxon>
        <taxon>Tracheophyta</taxon>
        <taxon>Spermatophyta</taxon>
        <taxon>Magnoliopsida</taxon>
        <taxon>Liliopsida</taxon>
        <taxon>Poales</taxon>
        <taxon>Poaceae</taxon>
        <taxon>BOP clade</taxon>
        <taxon>Pooideae</taxon>
        <taxon>Triticodae</taxon>
        <taxon>Triticeae</taxon>
        <taxon>Triticinae</taxon>
        <taxon>Triticum</taxon>
    </lineage>
</organism>
<reference evidence="2" key="1">
    <citation type="journal article" date="2013" name="Nature">
        <title>Draft genome of the wheat A-genome progenitor Triticum urartu.</title>
        <authorList>
            <person name="Ling H.Q."/>
            <person name="Zhao S."/>
            <person name="Liu D."/>
            <person name="Wang J."/>
            <person name="Sun H."/>
            <person name="Zhang C."/>
            <person name="Fan H."/>
            <person name="Li D."/>
            <person name="Dong L."/>
            <person name="Tao Y."/>
            <person name="Gao C."/>
            <person name="Wu H."/>
            <person name="Li Y."/>
            <person name="Cui Y."/>
            <person name="Guo X."/>
            <person name="Zheng S."/>
            <person name="Wang B."/>
            <person name="Yu K."/>
            <person name="Liang Q."/>
            <person name="Yang W."/>
            <person name="Lou X."/>
            <person name="Chen J."/>
            <person name="Feng M."/>
            <person name="Jian J."/>
            <person name="Zhang X."/>
            <person name="Luo G."/>
            <person name="Jiang Y."/>
            <person name="Liu J."/>
            <person name="Wang Z."/>
            <person name="Sha Y."/>
            <person name="Zhang B."/>
            <person name="Wu H."/>
            <person name="Tang D."/>
            <person name="Shen Q."/>
            <person name="Xue P."/>
            <person name="Zou S."/>
            <person name="Wang X."/>
            <person name="Liu X."/>
            <person name="Wang F."/>
            <person name="Yang Y."/>
            <person name="An X."/>
            <person name="Dong Z."/>
            <person name="Zhang K."/>
            <person name="Zhang X."/>
            <person name="Luo M.C."/>
            <person name="Dvorak J."/>
            <person name="Tong Y."/>
            <person name="Wang J."/>
            <person name="Yang H."/>
            <person name="Li Z."/>
            <person name="Wang D."/>
            <person name="Zhang A."/>
            <person name="Wang J."/>
        </authorList>
    </citation>
    <scope>NUCLEOTIDE SEQUENCE</scope>
    <source>
        <strain evidence="2">cv. G1812</strain>
    </source>
</reference>
<keyword evidence="2" id="KW-1185">Reference proteome</keyword>
<dbReference type="Gramene" id="TuG1812G0700004961.01.T01">
    <property type="protein sequence ID" value="TuG1812G0700004961.01.T01"/>
    <property type="gene ID" value="TuG1812G0700004961.01"/>
</dbReference>
<evidence type="ECO:0000313" key="1">
    <source>
        <dbReference type="EnsemblPlants" id="TuG1812G0700004961.01.T04"/>
    </source>
</evidence>
<name>A0A8R7R455_TRIUA</name>
<dbReference type="AlphaFoldDB" id="A0A8R7R455"/>